<keyword evidence="8" id="KW-1185">Reference proteome</keyword>
<dbReference type="RefSeq" id="WP_125670511.1">
    <property type="nucleotide sequence ID" value="NZ_RCOS01000034.1"/>
</dbReference>
<dbReference type="InterPro" id="IPR003171">
    <property type="entry name" value="Mehydrof_redctse-like"/>
</dbReference>
<accession>A0A3R9PMG0</accession>
<dbReference type="PANTHER" id="PTHR45754:SF3">
    <property type="entry name" value="METHYLENETETRAHYDROFOLATE REDUCTASE (NADPH)"/>
    <property type="match status" value="1"/>
</dbReference>
<proteinExistence type="inferred from homology"/>
<dbReference type="OrthoDB" id="146284at2157"/>
<keyword evidence="4" id="KW-0285">Flavoprotein</keyword>
<evidence type="ECO:0000313" key="7">
    <source>
        <dbReference type="EMBL" id="RSN77452.1"/>
    </source>
</evidence>
<keyword evidence="6" id="KW-0560">Oxidoreductase</keyword>
<keyword evidence="5" id="KW-0274">FAD</keyword>
<evidence type="ECO:0000256" key="1">
    <source>
        <dbReference type="ARBA" id="ARBA00001974"/>
    </source>
</evidence>
<dbReference type="AlphaFoldDB" id="A0A3R9PMG0"/>
<protein>
    <submittedName>
        <fullName evidence="7">Uncharacterized protein</fullName>
    </submittedName>
</protein>
<evidence type="ECO:0000313" key="8">
    <source>
        <dbReference type="Proteomes" id="UP000277582"/>
    </source>
</evidence>
<dbReference type="PANTHER" id="PTHR45754">
    <property type="entry name" value="METHYLENETETRAHYDROFOLATE REDUCTASE"/>
    <property type="match status" value="1"/>
</dbReference>
<comment type="pathway">
    <text evidence="2">One-carbon metabolism; tetrahydrofolate interconversion.</text>
</comment>
<dbReference type="GO" id="GO:0005829">
    <property type="term" value="C:cytosol"/>
    <property type="evidence" value="ECO:0007669"/>
    <property type="project" value="TreeGrafter"/>
</dbReference>
<sequence length="273" mass="31108">MISLELNPPSRPSLDEIYEKIRRYNSFDAFIITELAMRREEDRWMDTMYTAIKLKEATGKRIIPVMTSRESTKRGILSRILMAIHGGIDELVIVRGDQSPYGGAFGMTTVEIIRTIRSLCERFSKRVTVYVAANPTRDLEGEIVRAAEKLSSGADAVITQPTLDTNLLRKFIAGLRERGFDNPVIGSIMILNSRNSAEMMERRCGIRFPEWFKEELGRGNWRDSLLTSIREIADICDGVHISPIAEQDFSVLLAEEARKILRDRDEQLPIFLP</sequence>
<dbReference type="InterPro" id="IPR029041">
    <property type="entry name" value="FAD-linked_oxidoreductase-like"/>
</dbReference>
<name>A0A3R9PMG0_9CREN</name>
<dbReference type="SUPFAM" id="SSF51730">
    <property type="entry name" value="FAD-linked oxidoreductase"/>
    <property type="match status" value="1"/>
</dbReference>
<dbReference type="Pfam" id="PF02219">
    <property type="entry name" value="MTHFR"/>
    <property type="match status" value="1"/>
</dbReference>
<dbReference type="Gene3D" id="3.20.20.220">
    <property type="match status" value="1"/>
</dbReference>
<dbReference type="GO" id="GO:0035999">
    <property type="term" value="P:tetrahydrofolate interconversion"/>
    <property type="evidence" value="ECO:0007669"/>
    <property type="project" value="UniProtKB-UniPathway"/>
</dbReference>
<dbReference type="GO" id="GO:0009086">
    <property type="term" value="P:methionine biosynthetic process"/>
    <property type="evidence" value="ECO:0007669"/>
    <property type="project" value="TreeGrafter"/>
</dbReference>
<evidence type="ECO:0000256" key="2">
    <source>
        <dbReference type="ARBA" id="ARBA00004777"/>
    </source>
</evidence>
<gene>
    <name evidence="7" type="ORF">D6D85_02635</name>
</gene>
<dbReference type="GO" id="GO:0071949">
    <property type="term" value="F:FAD binding"/>
    <property type="evidence" value="ECO:0007669"/>
    <property type="project" value="TreeGrafter"/>
</dbReference>
<dbReference type="UniPathway" id="UPA00193"/>
<dbReference type="Proteomes" id="UP000277582">
    <property type="component" value="Unassembled WGS sequence"/>
</dbReference>
<reference evidence="7 8" key="1">
    <citation type="submission" date="2018-10" db="EMBL/GenBank/DDBJ databases">
        <title>Co-occurring genomic capacity for anaerobic methane metabolism and dissimilatory sulfite reduction discovered in the Korarchaeota.</title>
        <authorList>
            <person name="Mckay L.J."/>
            <person name="Dlakic M."/>
            <person name="Fields M.W."/>
            <person name="Delmont T.O."/>
            <person name="Eren A.M."/>
            <person name="Jay Z.J."/>
            <person name="Klingelsmith K.B."/>
            <person name="Rusch D.B."/>
            <person name="Inskeep W.P."/>
        </authorList>
    </citation>
    <scope>NUCLEOTIDE SEQUENCE [LARGE SCALE GENOMIC DNA]</scope>
    <source>
        <strain evidence="7 8">MDKW</strain>
    </source>
</reference>
<dbReference type="EMBL" id="RCOS01000034">
    <property type="protein sequence ID" value="RSN77452.1"/>
    <property type="molecule type" value="Genomic_DNA"/>
</dbReference>
<organism evidence="7 8">
    <name type="scientific">Candidatus Methanodesulfokora washburnensis</name>
    <dbReference type="NCBI Taxonomy" id="2478471"/>
    <lineage>
        <taxon>Archaea</taxon>
        <taxon>Thermoproteota</taxon>
        <taxon>Candidatus Korarchaeia</taxon>
        <taxon>Candidatus Korarchaeia incertae sedis</taxon>
        <taxon>Candidatus Methanodesulfokora</taxon>
    </lineage>
</organism>
<comment type="similarity">
    <text evidence="3">Belongs to the methylenetetrahydrofolate reductase family.</text>
</comment>
<evidence type="ECO:0000256" key="4">
    <source>
        <dbReference type="ARBA" id="ARBA00022630"/>
    </source>
</evidence>
<evidence type="ECO:0000256" key="5">
    <source>
        <dbReference type="ARBA" id="ARBA00022827"/>
    </source>
</evidence>
<evidence type="ECO:0000256" key="6">
    <source>
        <dbReference type="ARBA" id="ARBA00023002"/>
    </source>
</evidence>
<comment type="cofactor">
    <cofactor evidence="1">
        <name>FAD</name>
        <dbReference type="ChEBI" id="CHEBI:57692"/>
    </cofactor>
</comment>
<evidence type="ECO:0000256" key="3">
    <source>
        <dbReference type="ARBA" id="ARBA00006743"/>
    </source>
</evidence>
<dbReference type="GO" id="GO:0004489">
    <property type="term" value="F:methylenetetrahydrofolate reductase [NAD(P)H] activity"/>
    <property type="evidence" value="ECO:0007669"/>
    <property type="project" value="InterPro"/>
</dbReference>
<comment type="caution">
    <text evidence="7">The sequence shown here is derived from an EMBL/GenBank/DDBJ whole genome shotgun (WGS) entry which is preliminary data.</text>
</comment>